<feature type="domain" description="Zn(2)-C6 fungal-type" evidence="7">
    <location>
        <begin position="23"/>
        <end position="56"/>
    </location>
</feature>
<evidence type="ECO:0000256" key="6">
    <source>
        <dbReference type="SAM" id="MobiDB-lite"/>
    </source>
</evidence>
<dbReference type="GO" id="GO:0008270">
    <property type="term" value="F:zinc ion binding"/>
    <property type="evidence" value="ECO:0007669"/>
    <property type="project" value="InterPro"/>
</dbReference>
<dbReference type="PROSITE" id="PS00463">
    <property type="entry name" value="ZN2_CY6_FUNGAL_1"/>
    <property type="match status" value="1"/>
</dbReference>
<dbReference type="CDD" id="cd00067">
    <property type="entry name" value="GAL4"/>
    <property type="match status" value="1"/>
</dbReference>
<evidence type="ECO:0000256" key="3">
    <source>
        <dbReference type="ARBA" id="ARBA00023125"/>
    </source>
</evidence>
<dbReference type="OrthoDB" id="5226580at2759"/>
<dbReference type="AlphaFoldDB" id="A0A9P8C570"/>
<evidence type="ECO:0000259" key="7">
    <source>
        <dbReference type="PROSITE" id="PS00463"/>
    </source>
</evidence>
<accession>A0A9P8C570</accession>
<keyword evidence="2" id="KW-0805">Transcription regulation</keyword>
<evidence type="ECO:0000256" key="4">
    <source>
        <dbReference type="ARBA" id="ARBA00023163"/>
    </source>
</evidence>
<evidence type="ECO:0000313" key="9">
    <source>
        <dbReference type="Proteomes" id="UP000824998"/>
    </source>
</evidence>
<dbReference type="PANTHER" id="PTHR31845:SF10">
    <property type="entry name" value="ZN(II)2CYS6 TRANSCRIPTION FACTOR (EUROFUNG)"/>
    <property type="match status" value="1"/>
</dbReference>
<gene>
    <name evidence="8" type="ORF">BJ875DRAFT_441424</name>
</gene>
<keyword evidence="9" id="KW-1185">Reference proteome</keyword>
<proteinExistence type="predicted"/>
<dbReference type="Gene3D" id="4.10.240.10">
    <property type="entry name" value="Zn(2)-C6 fungal-type DNA-binding domain"/>
    <property type="match status" value="1"/>
</dbReference>
<sequence>MDMSDVSTSPQPGADMASSANRACGNCARAKAKCMPQVGVYHDKRCIRCLRLQKDCVVEPRKARKRRSPNQATNVAHLEEKIESLVSLLGAHTALKQDIATGVGQPATPAIQNYPRPSTYQPSQPWGETGGNSGLQPEPRAQCFATSSSTAEANNPPPRKDLTIFPGEQADALFRVFRTEYALHFPFAFIPPDIDADQLHEKRPWVYRAIMLVANHNHRPRQVGMSKQFAMDVAEALILKGEKNVDILQGLLIHNAWSYYYSPVLPQAQSMILFQLTHAMVFDLGLNKPVRDNEVSDMLPDTSKLLPEDNPKEARRSLDERRTFLCCYFSTSVMSIHIRKVEVLQHTPYLDYCCNILDQARDRPLDEQLVALVRLQCIADSFQRSLTHKHESLSGDSAMLSWMYLKSMREELHSFWATLSDELRLNHLVLTTFYSAEVILFEPIVQAALPSRTFGMANAQRLDMLYSCMTAARRLLDAFIQQPVDFYIPFSLAQLAFIGTGLSTLFKISMYEEPGWDLVEARKTANLSQYFDELISKFEKAGSIVDMNQLEQCRMCFSTGCSRAMRRVKGLYESKIAGNTGQNITAPQDHPGLTGMEDVISGEEVDWVNDVYWQELMGDVNFSQF</sequence>
<dbReference type="InterPro" id="IPR036864">
    <property type="entry name" value="Zn2-C6_fun-type_DNA-bd_sf"/>
</dbReference>
<dbReference type="GO" id="GO:0005634">
    <property type="term" value="C:nucleus"/>
    <property type="evidence" value="ECO:0007669"/>
    <property type="project" value="UniProtKB-SubCell"/>
</dbReference>
<evidence type="ECO:0000313" key="8">
    <source>
        <dbReference type="EMBL" id="KAG9234284.1"/>
    </source>
</evidence>
<dbReference type="EMBL" id="MU251468">
    <property type="protein sequence ID" value="KAG9234284.1"/>
    <property type="molecule type" value="Genomic_DNA"/>
</dbReference>
<dbReference type="SUPFAM" id="SSF57701">
    <property type="entry name" value="Zn2/Cys6 DNA-binding domain"/>
    <property type="match status" value="1"/>
</dbReference>
<feature type="region of interest" description="Disordered" evidence="6">
    <location>
        <begin position="106"/>
        <end position="164"/>
    </location>
</feature>
<dbReference type="Proteomes" id="UP000824998">
    <property type="component" value="Unassembled WGS sequence"/>
</dbReference>
<reference evidence="8" key="1">
    <citation type="journal article" date="2021" name="IMA Fungus">
        <title>Genomic characterization of three marine fungi, including Emericellopsis atlantica sp. nov. with signatures of a generalist lifestyle and marine biomass degradation.</title>
        <authorList>
            <person name="Hagestad O.C."/>
            <person name="Hou L."/>
            <person name="Andersen J.H."/>
            <person name="Hansen E.H."/>
            <person name="Altermark B."/>
            <person name="Li C."/>
            <person name="Kuhnert E."/>
            <person name="Cox R.J."/>
            <person name="Crous P.W."/>
            <person name="Spatafora J.W."/>
            <person name="Lail K."/>
            <person name="Amirebrahimi M."/>
            <person name="Lipzen A."/>
            <person name="Pangilinan J."/>
            <person name="Andreopoulos W."/>
            <person name="Hayes R.D."/>
            <person name="Ng V."/>
            <person name="Grigoriev I.V."/>
            <person name="Jackson S.A."/>
            <person name="Sutton T.D.S."/>
            <person name="Dobson A.D.W."/>
            <person name="Rama T."/>
        </authorList>
    </citation>
    <scope>NUCLEOTIDE SEQUENCE</scope>
    <source>
        <strain evidence="8">TRa018bII</strain>
    </source>
</reference>
<evidence type="ECO:0000256" key="1">
    <source>
        <dbReference type="ARBA" id="ARBA00004123"/>
    </source>
</evidence>
<feature type="compositionally biased region" description="Polar residues" evidence="6">
    <location>
        <begin position="144"/>
        <end position="153"/>
    </location>
</feature>
<feature type="compositionally biased region" description="Polar residues" evidence="6">
    <location>
        <begin position="115"/>
        <end position="126"/>
    </location>
</feature>
<keyword evidence="4" id="KW-0804">Transcription</keyword>
<dbReference type="GO" id="GO:0000976">
    <property type="term" value="F:transcription cis-regulatory region binding"/>
    <property type="evidence" value="ECO:0007669"/>
    <property type="project" value="TreeGrafter"/>
</dbReference>
<feature type="region of interest" description="Disordered" evidence="6">
    <location>
        <begin position="1"/>
        <end position="20"/>
    </location>
</feature>
<dbReference type="CDD" id="cd12148">
    <property type="entry name" value="fungal_TF_MHR"/>
    <property type="match status" value="1"/>
</dbReference>
<dbReference type="InterPro" id="IPR001138">
    <property type="entry name" value="Zn2Cys6_DnaBD"/>
</dbReference>
<dbReference type="InterPro" id="IPR051089">
    <property type="entry name" value="prtT"/>
</dbReference>
<name>A0A9P8C570_9HELO</name>
<keyword evidence="3" id="KW-0238">DNA-binding</keyword>
<dbReference type="GO" id="GO:0000981">
    <property type="term" value="F:DNA-binding transcription factor activity, RNA polymerase II-specific"/>
    <property type="evidence" value="ECO:0007669"/>
    <property type="project" value="InterPro"/>
</dbReference>
<keyword evidence="5" id="KW-0539">Nucleus</keyword>
<comment type="caution">
    <text evidence="8">The sequence shown here is derived from an EMBL/GenBank/DDBJ whole genome shotgun (WGS) entry which is preliminary data.</text>
</comment>
<organism evidence="8 9">
    <name type="scientific">Amylocarpus encephaloides</name>
    <dbReference type="NCBI Taxonomy" id="45428"/>
    <lineage>
        <taxon>Eukaryota</taxon>
        <taxon>Fungi</taxon>
        <taxon>Dikarya</taxon>
        <taxon>Ascomycota</taxon>
        <taxon>Pezizomycotina</taxon>
        <taxon>Leotiomycetes</taxon>
        <taxon>Helotiales</taxon>
        <taxon>Helotiales incertae sedis</taxon>
        <taxon>Amylocarpus</taxon>
    </lineage>
</organism>
<protein>
    <recommendedName>
        <fullName evidence="7">Zn(2)-C6 fungal-type domain-containing protein</fullName>
    </recommendedName>
</protein>
<dbReference type="PANTHER" id="PTHR31845">
    <property type="entry name" value="FINGER DOMAIN PROTEIN, PUTATIVE-RELATED"/>
    <property type="match status" value="1"/>
</dbReference>
<comment type="subcellular location">
    <subcellularLocation>
        <location evidence="1">Nucleus</location>
    </subcellularLocation>
</comment>
<evidence type="ECO:0000256" key="5">
    <source>
        <dbReference type="ARBA" id="ARBA00023242"/>
    </source>
</evidence>
<evidence type="ECO:0000256" key="2">
    <source>
        <dbReference type="ARBA" id="ARBA00023015"/>
    </source>
</evidence>
<feature type="compositionally biased region" description="Polar residues" evidence="6">
    <location>
        <begin position="1"/>
        <end position="11"/>
    </location>
</feature>